<dbReference type="GO" id="GO:0007059">
    <property type="term" value="P:chromosome segregation"/>
    <property type="evidence" value="ECO:0007669"/>
    <property type="project" value="UniProtKB-KW"/>
</dbReference>
<evidence type="ECO:0000256" key="7">
    <source>
        <dbReference type="ARBA" id="ARBA00023172"/>
    </source>
</evidence>
<keyword evidence="4" id="KW-0159">Chromosome partition</keyword>
<name>A0A381ZZM9_9ZZZZ</name>
<evidence type="ECO:0000256" key="5">
    <source>
        <dbReference type="ARBA" id="ARBA00022908"/>
    </source>
</evidence>
<evidence type="ECO:0000259" key="9">
    <source>
        <dbReference type="PROSITE" id="PS51898"/>
    </source>
</evidence>
<dbReference type="InterPro" id="IPR011010">
    <property type="entry name" value="DNA_brk_join_enz"/>
</dbReference>
<dbReference type="GO" id="GO:0051301">
    <property type="term" value="P:cell division"/>
    <property type="evidence" value="ECO:0007669"/>
    <property type="project" value="UniProtKB-KW"/>
</dbReference>
<keyword evidence="3" id="KW-0132">Cell division</keyword>
<dbReference type="InterPro" id="IPR004107">
    <property type="entry name" value="Integrase_SAM-like_N"/>
</dbReference>
<dbReference type="InterPro" id="IPR023009">
    <property type="entry name" value="Tyrosine_recombinase_XerC/XerD"/>
</dbReference>
<feature type="domain" description="Core-binding (CB)" evidence="10">
    <location>
        <begin position="1"/>
        <end position="88"/>
    </location>
</feature>
<protein>
    <recommendedName>
        <fullName evidence="12">Tyrosine recombinase XerD</fullName>
    </recommendedName>
</protein>
<dbReference type="PROSITE" id="PS51898">
    <property type="entry name" value="TYR_RECOMBINASE"/>
    <property type="match status" value="1"/>
</dbReference>
<dbReference type="InterPro" id="IPR013762">
    <property type="entry name" value="Integrase-like_cat_sf"/>
</dbReference>
<comment type="subcellular location">
    <subcellularLocation>
        <location evidence="1">Cytoplasm</location>
    </subcellularLocation>
</comment>
<dbReference type="EMBL" id="UINC01023324">
    <property type="protein sequence ID" value="SVA94758.1"/>
    <property type="molecule type" value="Genomic_DNA"/>
</dbReference>
<dbReference type="Gene3D" id="1.10.150.130">
    <property type="match status" value="1"/>
</dbReference>
<dbReference type="InterPro" id="IPR050090">
    <property type="entry name" value="Tyrosine_recombinase_XerCD"/>
</dbReference>
<evidence type="ECO:0008006" key="12">
    <source>
        <dbReference type="Google" id="ProtNLM"/>
    </source>
</evidence>
<dbReference type="InterPro" id="IPR010998">
    <property type="entry name" value="Integrase_recombinase_N"/>
</dbReference>
<dbReference type="Gene3D" id="1.10.443.10">
    <property type="entry name" value="Intergrase catalytic core"/>
    <property type="match status" value="1"/>
</dbReference>
<keyword evidence="8" id="KW-0131">Cell cycle</keyword>
<dbReference type="Pfam" id="PF02899">
    <property type="entry name" value="Phage_int_SAM_1"/>
    <property type="match status" value="1"/>
</dbReference>
<dbReference type="GO" id="GO:0003677">
    <property type="term" value="F:DNA binding"/>
    <property type="evidence" value="ECO:0007669"/>
    <property type="project" value="UniProtKB-KW"/>
</dbReference>
<dbReference type="GO" id="GO:0006310">
    <property type="term" value="P:DNA recombination"/>
    <property type="evidence" value="ECO:0007669"/>
    <property type="project" value="UniProtKB-KW"/>
</dbReference>
<evidence type="ECO:0000259" key="10">
    <source>
        <dbReference type="PROSITE" id="PS51900"/>
    </source>
</evidence>
<reference evidence="11" key="1">
    <citation type="submission" date="2018-05" db="EMBL/GenBank/DDBJ databases">
        <authorList>
            <person name="Lanie J.A."/>
            <person name="Ng W.-L."/>
            <person name="Kazmierczak K.M."/>
            <person name="Andrzejewski T.M."/>
            <person name="Davidsen T.M."/>
            <person name="Wayne K.J."/>
            <person name="Tettelin H."/>
            <person name="Glass J.I."/>
            <person name="Rusch D."/>
            <person name="Podicherti R."/>
            <person name="Tsui H.-C.T."/>
            <person name="Winkler M.E."/>
        </authorList>
    </citation>
    <scope>NUCLEOTIDE SEQUENCE</scope>
</reference>
<dbReference type="GO" id="GO:0015074">
    <property type="term" value="P:DNA integration"/>
    <property type="evidence" value="ECO:0007669"/>
    <property type="project" value="UniProtKB-KW"/>
</dbReference>
<evidence type="ECO:0000256" key="1">
    <source>
        <dbReference type="ARBA" id="ARBA00004496"/>
    </source>
</evidence>
<dbReference type="GO" id="GO:0005737">
    <property type="term" value="C:cytoplasm"/>
    <property type="evidence" value="ECO:0007669"/>
    <property type="project" value="UniProtKB-SubCell"/>
</dbReference>
<dbReference type="Pfam" id="PF00589">
    <property type="entry name" value="Phage_integrase"/>
    <property type="match status" value="1"/>
</dbReference>
<accession>A0A381ZZM9</accession>
<feature type="domain" description="Tyr recombinase" evidence="9">
    <location>
        <begin position="109"/>
        <end position="298"/>
    </location>
</feature>
<keyword evidence="7" id="KW-0233">DNA recombination</keyword>
<dbReference type="AlphaFoldDB" id="A0A381ZZM9"/>
<dbReference type="HAMAP" id="MF_01808">
    <property type="entry name" value="Recomb_XerC_XerD"/>
    <property type="match status" value="1"/>
</dbReference>
<evidence type="ECO:0000256" key="2">
    <source>
        <dbReference type="ARBA" id="ARBA00022490"/>
    </source>
</evidence>
<dbReference type="PANTHER" id="PTHR30349">
    <property type="entry name" value="PHAGE INTEGRASE-RELATED"/>
    <property type="match status" value="1"/>
</dbReference>
<evidence type="ECO:0000256" key="6">
    <source>
        <dbReference type="ARBA" id="ARBA00023125"/>
    </source>
</evidence>
<evidence type="ECO:0000313" key="11">
    <source>
        <dbReference type="EMBL" id="SVA94758.1"/>
    </source>
</evidence>
<keyword evidence="5" id="KW-0229">DNA integration</keyword>
<dbReference type="InterPro" id="IPR044068">
    <property type="entry name" value="CB"/>
</dbReference>
<evidence type="ECO:0000256" key="8">
    <source>
        <dbReference type="ARBA" id="ARBA00023306"/>
    </source>
</evidence>
<dbReference type="InterPro" id="IPR002104">
    <property type="entry name" value="Integrase_catalytic"/>
</dbReference>
<evidence type="ECO:0000256" key="3">
    <source>
        <dbReference type="ARBA" id="ARBA00022618"/>
    </source>
</evidence>
<gene>
    <name evidence="11" type="ORF">METZ01_LOCUS147612</name>
</gene>
<dbReference type="PROSITE" id="PS51900">
    <property type="entry name" value="CB"/>
    <property type="match status" value="1"/>
</dbReference>
<organism evidence="11">
    <name type="scientific">marine metagenome</name>
    <dbReference type="NCBI Taxonomy" id="408172"/>
    <lineage>
        <taxon>unclassified sequences</taxon>
        <taxon>metagenomes</taxon>
        <taxon>ecological metagenomes</taxon>
    </lineage>
</organism>
<evidence type="ECO:0000256" key="4">
    <source>
        <dbReference type="ARBA" id="ARBA00022829"/>
    </source>
</evidence>
<proteinExistence type="inferred from homology"/>
<keyword evidence="2" id="KW-0963">Cytoplasm</keyword>
<dbReference type="SUPFAM" id="SSF56349">
    <property type="entry name" value="DNA breaking-rejoining enzymes"/>
    <property type="match status" value="1"/>
</dbReference>
<feature type="non-terminal residue" evidence="11">
    <location>
        <position position="1"/>
    </location>
</feature>
<dbReference type="PANTHER" id="PTHR30349:SF77">
    <property type="entry name" value="TYROSINE RECOMBINASE XERC"/>
    <property type="match status" value="1"/>
</dbReference>
<keyword evidence="6" id="KW-0238">DNA-binding</keyword>
<sequence>VDDEVTRFLRHLEHERRLSPRTVVSYGKDLRDLSQFLGEHLGVSSWDWDSVERLDLRSFMGWCSRRNLSRRTISRKVSAIRTFYKFLDLRGRISTDPTRALRTPKIEKRLPGHASAADIKIVFASAESCAAKNTLRGTRNLVILEILYGSGLRLAEVHGLDLSSLDLVRRQVKVVGKGRKERLVPITGSTRTALRRYFPHRLELLARSQTSEEHALLLNPSGRRLSRRSIQTLVRRFLDDAASGEGLSAHSLRHSFATHLLDAGADLMAVKELLGHVSLSTTQVYTHTSKERLRQVYRSAHPRS</sequence>